<protein>
    <submittedName>
        <fullName evidence="1">Uncharacterized protein</fullName>
    </submittedName>
</protein>
<organism evidence="1">
    <name type="scientific">Anguilla anguilla</name>
    <name type="common">European freshwater eel</name>
    <name type="synonym">Muraena anguilla</name>
    <dbReference type="NCBI Taxonomy" id="7936"/>
    <lineage>
        <taxon>Eukaryota</taxon>
        <taxon>Metazoa</taxon>
        <taxon>Chordata</taxon>
        <taxon>Craniata</taxon>
        <taxon>Vertebrata</taxon>
        <taxon>Euteleostomi</taxon>
        <taxon>Actinopterygii</taxon>
        <taxon>Neopterygii</taxon>
        <taxon>Teleostei</taxon>
        <taxon>Anguilliformes</taxon>
        <taxon>Anguillidae</taxon>
        <taxon>Anguilla</taxon>
    </lineage>
</organism>
<reference evidence="1" key="1">
    <citation type="submission" date="2014-11" db="EMBL/GenBank/DDBJ databases">
        <authorList>
            <person name="Amaro Gonzalez C."/>
        </authorList>
    </citation>
    <scope>NUCLEOTIDE SEQUENCE</scope>
</reference>
<evidence type="ECO:0000313" key="1">
    <source>
        <dbReference type="EMBL" id="JAH62826.1"/>
    </source>
</evidence>
<dbReference type="EMBL" id="GBXM01045751">
    <property type="protein sequence ID" value="JAH62826.1"/>
    <property type="molecule type" value="Transcribed_RNA"/>
</dbReference>
<accession>A0A0E9UAH1</accession>
<reference evidence="1" key="2">
    <citation type="journal article" date="2015" name="Fish Shellfish Immunol.">
        <title>Early steps in the European eel (Anguilla anguilla)-Vibrio vulnificus interaction in the gills: Role of the RtxA13 toxin.</title>
        <authorList>
            <person name="Callol A."/>
            <person name="Pajuelo D."/>
            <person name="Ebbesson L."/>
            <person name="Teles M."/>
            <person name="MacKenzie S."/>
            <person name="Amaro C."/>
        </authorList>
    </citation>
    <scope>NUCLEOTIDE SEQUENCE</scope>
</reference>
<name>A0A0E9UAH1_ANGAN</name>
<proteinExistence type="predicted"/>
<sequence>MMIIIRDQSKVLSPLILVCIVSDCFDVYSDIFGCFLVIVKQY</sequence>
<dbReference type="AlphaFoldDB" id="A0A0E9UAH1"/>